<protein>
    <submittedName>
        <fullName evidence="1">Protease synthase and sporulation protein PAI 2</fullName>
    </submittedName>
</protein>
<dbReference type="Pfam" id="PF04299">
    <property type="entry name" value="FMN_bind_2"/>
    <property type="match status" value="1"/>
</dbReference>
<keyword evidence="1" id="KW-0378">Hydrolase</keyword>
<gene>
    <name evidence="1" type="primary">paiB</name>
    <name evidence="1" type="ORF">NCTC11388_04793</name>
</gene>
<accession>A0A380CXK6</accession>
<organism evidence="1 2">
    <name type="scientific">Sphingobacterium spiritivorum</name>
    <name type="common">Flavobacterium spiritivorum</name>
    <dbReference type="NCBI Taxonomy" id="258"/>
    <lineage>
        <taxon>Bacteria</taxon>
        <taxon>Pseudomonadati</taxon>
        <taxon>Bacteroidota</taxon>
        <taxon>Sphingobacteriia</taxon>
        <taxon>Sphingobacteriales</taxon>
        <taxon>Sphingobacteriaceae</taxon>
        <taxon>Sphingobacterium</taxon>
    </lineage>
</organism>
<keyword evidence="1" id="KW-0645">Protease</keyword>
<sequence length="207" mass="23969">MFVPNSFKFDNRADQVAFMKQYSFATIISAHENFPLATQLPFFVEDTGDKLLLKSHFAAANEQTKYIAGNTSLVIFSEPHAYISPLHYDKTESVPTWDYIAVHVYGKARIVEDEDAKSAMLEQMIRFYEEDYLKQWENLPDKFKKGMMKGIVAFELEVSTVQGQKKLSQNKTSAERNRIIQQLEKSEIAVEKDLARYIREIDHSKEI</sequence>
<dbReference type="PANTHER" id="PTHR35802:SF1">
    <property type="entry name" value="PROTEASE SYNTHASE AND SPORULATION PROTEIN PAI 2"/>
    <property type="match status" value="1"/>
</dbReference>
<dbReference type="GO" id="GO:0008233">
    <property type="term" value="F:peptidase activity"/>
    <property type="evidence" value="ECO:0007669"/>
    <property type="project" value="UniProtKB-KW"/>
</dbReference>
<dbReference type="SUPFAM" id="SSF50475">
    <property type="entry name" value="FMN-binding split barrel"/>
    <property type="match status" value="1"/>
</dbReference>
<dbReference type="EMBL" id="UGYW01000002">
    <property type="protein sequence ID" value="SUJ30546.1"/>
    <property type="molecule type" value="Genomic_DNA"/>
</dbReference>
<dbReference type="InterPro" id="IPR012349">
    <property type="entry name" value="Split_barrel_FMN-bd"/>
</dbReference>
<reference evidence="1 2" key="1">
    <citation type="submission" date="2018-06" db="EMBL/GenBank/DDBJ databases">
        <authorList>
            <consortium name="Pathogen Informatics"/>
            <person name="Doyle S."/>
        </authorList>
    </citation>
    <scope>NUCLEOTIDE SEQUENCE [LARGE SCALE GENOMIC DNA]</scope>
    <source>
        <strain evidence="1 2">NCTC11388</strain>
    </source>
</reference>
<evidence type="ECO:0000313" key="2">
    <source>
        <dbReference type="Proteomes" id="UP000254893"/>
    </source>
</evidence>
<evidence type="ECO:0000313" key="1">
    <source>
        <dbReference type="EMBL" id="SUJ30546.1"/>
    </source>
</evidence>
<dbReference type="GO" id="GO:0006508">
    <property type="term" value="P:proteolysis"/>
    <property type="evidence" value="ECO:0007669"/>
    <property type="project" value="UniProtKB-KW"/>
</dbReference>
<proteinExistence type="predicted"/>
<dbReference type="Gene3D" id="2.30.110.10">
    <property type="entry name" value="Electron Transport, Fmn-binding Protein, Chain A"/>
    <property type="match status" value="1"/>
</dbReference>
<dbReference type="Proteomes" id="UP000254893">
    <property type="component" value="Unassembled WGS sequence"/>
</dbReference>
<dbReference type="AlphaFoldDB" id="A0A380CXK6"/>
<dbReference type="InterPro" id="IPR007396">
    <property type="entry name" value="TR_PAI2-type"/>
</dbReference>
<dbReference type="PANTHER" id="PTHR35802">
    <property type="entry name" value="PROTEASE SYNTHASE AND SPORULATION PROTEIN PAI 2"/>
    <property type="match status" value="1"/>
</dbReference>
<name>A0A380CXK6_SPHSI</name>
<dbReference type="PIRSF" id="PIRSF010372">
    <property type="entry name" value="PaiB"/>
    <property type="match status" value="1"/>
</dbReference>
<dbReference type="RefSeq" id="WP_115171895.1">
    <property type="nucleotide sequence ID" value="NZ_UGYW01000002.1"/>
</dbReference>